<evidence type="ECO:0000313" key="2">
    <source>
        <dbReference type="Proteomes" id="UP000182693"/>
    </source>
</evidence>
<evidence type="ECO:0000313" key="1">
    <source>
        <dbReference type="EMBL" id="OIO64662.1"/>
    </source>
</evidence>
<name>A0A1J4Y0B9_9BACT</name>
<comment type="caution">
    <text evidence="1">The sequence shown here is derived from an EMBL/GenBank/DDBJ whole genome shotgun (WGS) entry which is preliminary data.</text>
</comment>
<accession>A0A1J4Y0B9</accession>
<gene>
    <name evidence="1" type="ORF">AUJ30_02100</name>
</gene>
<dbReference type="EMBL" id="MNWX01000039">
    <property type="protein sequence ID" value="OIO64662.1"/>
    <property type="molecule type" value="Genomic_DNA"/>
</dbReference>
<organism evidence="1 2">
    <name type="scientific">Candidatus Wolfebacteria bacterium CG1_02_39_135</name>
    <dbReference type="NCBI Taxonomy" id="1805425"/>
    <lineage>
        <taxon>Bacteria</taxon>
        <taxon>Candidatus Wolfeibacteriota</taxon>
    </lineage>
</organism>
<sequence length="63" mass="7311">MQKFCYRDKQRPCDESCEAFHSSVLYGLDSRQKVLSGECIELGIQSMIVSELRSIKDAIKKRR</sequence>
<protein>
    <submittedName>
        <fullName evidence="1">Uncharacterized protein</fullName>
    </submittedName>
</protein>
<reference evidence="1 2" key="1">
    <citation type="journal article" date="2016" name="Environ. Microbiol.">
        <title>Genomic resolution of a cold subsurface aquifer community provides metabolic insights for novel microbes adapted to high CO concentrations.</title>
        <authorList>
            <person name="Probst A.J."/>
            <person name="Castelle C.J."/>
            <person name="Singh A."/>
            <person name="Brown C.T."/>
            <person name="Anantharaman K."/>
            <person name="Sharon I."/>
            <person name="Hug L.A."/>
            <person name="Burstein D."/>
            <person name="Emerson J.B."/>
            <person name="Thomas B.C."/>
            <person name="Banfield J.F."/>
        </authorList>
    </citation>
    <scope>NUCLEOTIDE SEQUENCE [LARGE SCALE GENOMIC DNA]</scope>
    <source>
        <strain evidence="1">CG1_02_39_135</strain>
    </source>
</reference>
<proteinExistence type="predicted"/>
<dbReference type="AlphaFoldDB" id="A0A1J4Y0B9"/>
<dbReference type="Proteomes" id="UP000182693">
    <property type="component" value="Unassembled WGS sequence"/>
</dbReference>